<evidence type="ECO:0000256" key="2">
    <source>
        <dbReference type="ARBA" id="ARBA00035294"/>
    </source>
</evidence>
<dbReference type="InterPro" id="IPR035980">
    <property type="entry name" value="Ribosomal_bS6_sf"/>
</dbReference>
<gene>
    <name evidence="3" type="primary">rpsF</name>
    <name evidence="4" type="ORF">B5M47_02100</name>
</gene>
<organism evidence="4 5">
    <name type="scientific">candidate division CPR3 bacterium 4484_211</name>
    <dbReference type="NCBI Taxonomy" id="1968527"/>
    <lineage>
        <taxon>Bacteria</taxon>
        <taxon>Bacteria division CPR3</taxon>
    </lineage>
</organism>
<evidence type="ECO:0000313" key="5">
    <source>
        <dbReference type="Proteomes" id="UP000192520"/>
    </source>
</evidence>
<comment type="function">
    <text evidence="3">Binds together with bS18 to 16S ribosomal RNA.</text>
</comment>
<name>A0A1W9NY40_UNCC3</name>
<dbReference type="STRING" id="1968527.B5M47_02100"/>
<dbReference type="NCBIfam" id="TIGR00166">
    <property type="entry name" value="S6"/>
    <property type="match status" value="1"/>
</dbReference>
<proteinExistence type="inferred from homology"/>
<keyword evidence="3 4" id="KW-0689">Ribosomal protein</keyword>
<dbReference type="InterPro" id="IPR000529">
    <property type="entry name" value="Ribosomal_bS6"/>
</dbReference>
<dbReference type="GO" id="GO:0005737">
    <property type="term" value="C:cytoplasm"/>
    <property type="evidence" value="ECO:0007669"/>
    <property type="project" value="UniProtKB-ARBA"/>
</dbReference>
<dbReference type="GO" id="GO:0006412">
    <property type="term" value="P:translation"/>
    <property type="evidence" value="ECO:0007669"/>
    <property type="project" value="UniProtKB-UniRule"/>
</dbReference>
<accession>A0A1W9NY40</accession>
<dbReference type="CDD" id="cd00473">
    <property type="entry name" value="bS6"/>
    <property type="match status" value="1"/>
</dbReference>
<dbReference type="GO" id="GO:0005840">
    <property type="term" value="C:ribosome"/>
    <property type="evidence" value="ECO:0007669"/>
    <property type="project" value="UniProtKB-KW"/>
</dbReference>
<dbReference type="HAMAP" id="MF_00360">
    <property type="entry name" value="Ribosomal_bS6"/>
    <property type="match status" value="1"/>
</dbReference>
<comment type="similarity">
    <text evidence="1 3">Belongs to the bacterial ribosomal protein bS6 family.</text>
</comment>
<reference evidence="5" key="1">
    <citation type="submission" date="2017-03" db="EMBL/GenBank/DDBJ databases">
        <title>Novel pathways for hydrocarbon cycling and metabolic interdependencies in hydrothermal sediment communities.</title>
        <authorList>
            <person name="Dombrowski N."/>
            <person name="Seitz K."/>
            <person name="Teske A."/>
            <person name="Baker B."/>
        </authorList>
    </citation>
    <scope>NUCLEOTIDE SEQUENCE [LARGE SCALE GENOMIC DNA]</scope>
</reference>
<keyword evidence="3" id="KW-0699">rRNA-binding</keyword>
<keyword evidence="3" id="KW-0694">RNA-binding</keyword>
<comment type="caution">
    <text evidence="4">The sequence shown here is derived from an EMBL/GenBank/DDBJ whole genome shotgun (WGS) entry which is preliminary data.</text>
</comment>
<dbReference type="AlphaFoldDB" id="A0A1W9NY40"/>
<dbReference type="EMBL" id="MZGJ01000009">
    <property type="protein sequence ID" value="OQX51065.1"/>
    <property type="molecule type" value="Genomic_DNA"/>
</dbReference>
<dbReference type="PANTHER" id="PTHR21011">
    <property type="entry name" value="MITOCHONDRIAL 28S RIBOSOMAL PROTEIN S6"/>
    <property type="match status" value="1"/>
</dbReference>
<evidence type="ECO:0000313" key="4">
    <source>
        <dbReference type="EMBL" id="OQX51065.1"/>
    </source>
</evidence>
<dbReference type="Proteomes" id="UP000192520">
    <property type="component" value="Unassembled WGS sequence"/>
</dbReference>
<dbReference type="GO" id="GO:0003735">
    <property type="term" value="F:structural constituent of ribosome"/>
    <property type="evidence" value="ECO:0007669"/>
    <property type="project" value="InterPro"/>
</dbReference>
<dbReference type="GO" id="GO:0070181">
    <property type="term" value="F:small ribosomal subunit rRNA binding"/>
    <property type="evidence" value="ECO:0007669"/>
    <property type="project" value="TreeGrafter"/>
</dbReference>
<keyword evidence="3" id="KW-0687">Ribonucleoprotein</keyword>
<dbReference type="SUPFAM" id="SSF54995">
    <property type="entry name" value="Ribosomal protein S6"/>
    <property type="match status" value="1"/>
</dbReference>
<dbReference type="InterPro" id="IPR014717">
    <property type="entry name" value="Transl_elong_EF1B/ribsomal_bS6"/>
</dbReference>
<protein>
    <recommendedName>
        <fullName evidence="2 3">Small ribosomal subunit protein bS6</fullName>
    </recommendedName>
</protein>
<evidence type="ECO:0000256" key="1">
    <source>
        <dbReference type="ARBA" id="ARBA00009512"/>
    </source>
</evidence>
<dbReference type="PANTHER" id="PTHR21011:SF1">
    <property type="entry name" value="SMALL RIBOSOMAL SUBUNIT PROTEIN BS6M"/>
    <property type="match status" value="1"/>
</dbReference>
<sequence>MEFIELVLFSVRRVAEICGVLAAVCRLTTPHLPYAFSVVTYGLMPEKKEIYELTVIFRPGVLPAAAEKVVVDKLKTCKGKLVKVDVWGQRKLAYRIDKETEGLYLLFLVELPGDETAKLQNALKIDKNILRLMLIKRGR</sequence>
<dbReference type="GO" id="GO:1990904">
    <property type="term" value="C:ribonucleoprotein complex"/>
    <property type="evidence" value="ECO:0007669"/>
    <property type="project" value="UniProtKB-KW"/>
</dbReference>
<dbReference type="InterPro" id="IPR020814">
    <property type="entry name" value="Ribosomal_S6_plastid/chlpt"/>
</dbReference>
<dbReference type="Gene3D" id="3.30.70.60">
    <property type="match status" value="1"/>
</dbReference>
<evidence type="ECO:0000256" key="3">
    <source>
        <dbReference type="HAMAP-Rule" id="MF_00360"/>
    </source>
</evidence>
<dbReference type="Pfam" id="PF01250">
    <property type="entry name" value="Ribosomal_S6"/>
    <property type="match status" value="1"/>
</dbReference>